<name>A0A8S1HPD1_9PELO</name>
<dbReference type="OrthoDB" id="6431448at2759"/>
<comment type="caution">
    <text evidence="1">The sequence shown here is derived from an EMBL/GenBank/DDBJ whole genome shotgun (WGS) entry which is preliminary data.</text>
</comment>
<sequence length="288" mass="33640">MFRERPQYKGKINKKRKFWLARNGNCEIEDVVLRERLPKRLAILKEKDGPVLGIQALLDLYEINWSTYDDFFGDDSPEGMMKTLKFLAKYGIIRNEVICSTCSRQMNLIAKPAINDQYEWRCAYCCSRGLKGGRKSIRGDSWLIRSNMKLSKIFRLGIQWSSRPFDTYEEIESRVNVTCTSIGNYYRYFGKVCQHWCRRTAEKQGNQEIKTEIDLKPELDVAAELGGDVKPDFKCTRRGMAMPMGDLNDELSEDEFSPNVSIYLFRLIHLHTKIFQQLLFELNLMNPP</sequence>
<dbReference type="AlphaFoldDB" id="A0A8S1HPD1"/>
<protein>
    <submittedName>
        <fullName evidence="1">Uncharacterized protein</fullName>
    </submittedName>
</protein>
<accession>A0A8S1HPD1</accession>
<dbReference type="EMBL" id="CAJGYM010000122">
    <property type="protein sequence ID" value="CAD6198329.1"/>
    <property type="molecule type" value="Genomic_DNA"/>
</dbReference>
<proteinExistence type="predicted"/>
<dbReference type="Proteomes" id="UP000835052">
    <property type="component" value="Unassembled WGS sequence"/>
</dbReference>
<reference evidence="1" key="1">
    <citation type="submission" date="2020-10" db="EMBL/GenBank/DDBJ databases">
        <authorList>
            <person name="Kikuchi T."/>
        </authorList>
    </citation>
    <scope>NUCLEOTIDE SEQUENCE</scope>
    <source>
        <strain evidence="1">NKZ352</strain>
    </source>
</reference>
<evidence type="ECO:0000313" key="1">
    <source>
        <dbReference type="EMBL" id="CAD6198329.1"/>
    </source>
</evidence>
<gene>
    <name evidence="1" type="ORF">CAUJ_LOCUS14235</name>
</gene>
<evidence type="ECO:0000313" key="2">
    <source>
        <dbReference type="Proteomes" id="UP000835052"/>
    </source>
</evidence>
<organism evidence="1 2">
    <name type="scientific">Caenorhabditis auriculariae</name>
    <dbReference type="NCBI Taxonomy" id="2777116"/>
    <lineage>
        <taxon>Eukaryota</taxon>
        <taxon>Metazoa</taxon>
        <taxon>Ecdysozoa</taxon>
        <taxon>Nematoda</taxon>
        <taxon>Chromadorea</taxon>
        <taxon>Rhabditida</taxon>
        <taxon>Rhabditina</taxon>
        <taxon>Rhabditomorpha</taxon>
        <taxon>Rhabditoidea</taxon>
        <taxon>Rhabditidae</taxon>
        <taxon>Peloderinae</taxon>
        <taxon>Caenorhabditis</taxon>
    </lineage>
</organism>
<keyword evidence="2" id="KW-1185">Reference proteome</keyword>